<evidence type="ECO:0000256" key="8">
    <source>
        <dbReference type="SAM" id="Phobius"/>
    </source>
</evidence>
<accession>V6LTB5</accession>
<dbReference type="AlphaFoldDB" id="V6LTB5"/>
<evidence type="ECO:0000256" key="6">
    <source>
        <dbReference type="ARBA" id="ARBA00022989"/>
    </source>
</evidence>
<feature type="transmembrane region" description="Helical" evidence="8">
    <location>
        <begin position="417"/>
        <end position="440"/>
    </location>
</feature>
<keyword evidence="6 8" id="KW-1133">Transmembrane helix</keyword>
<dbReference type="Pfam" id="PF01554">
    <property type="entry name" value="MatE"/>
    <property type="match status" value="1"/>
</dbReference>
<feature type="transmembrane region" description="Helical" evidence="8">
    <location>
        <begin position="34"/>
        <end position="53"/>
    </location>
</feature>
<keyword evidence="5 8" id="KW-0812">Transmembrane</keyword>
<keyword evidence="3" id="KW-0813">Transport</keyword>
<dbReference type="InterPro" id="IPR052031">
    <property type="entry name" value="Membrane_Transporter-Flippase"/>
</dbReference>
<dbReference type="PANTHER" id="PTHR43549:SF2">
    <property type="entry name" value="MULTIDRUG RESISTANCE PROTEIN NORM-RELATED"/>
    <property type="match status" value="1"/>
</dbReference>
<feature type="transmembrane region" description="Helical" evidence="8">
    <location>
        <begin position="314"/>
        <end position="336"/>
    </location>
</feature>
<dbReference type="GO" id="GO:0042910">
    <property type="term" value="F:xenobiotic transmembrane transporter activity"/>
    <property type="evidence" value="ECO:0007669"/>
    <property type="project" value="InterPro"/>
</dbReference>
<keyword evidence="11" id="KW-1185">Reference proteome</keyword>
<organism evidence="9">
    <name type="scientific">Spironucleus salmonicida</name>
    <dbReference type="NCBI Taxonomy" id="348837"/>
    <lineage>
        <taxon>Eukaryota</taxon>
        <taxon>Metamonada</taxon>
        <taxon>Diplomonadida</taxon>
        <taxon>Hexamitidae</taxon>
        <taxon>Hexamitinae</taxon>
        <taxon>Spironucleus</taxon>
    </lineage>
</organism>
<feature type="transmembrane region" description="Helical" evidence="8">
    <location>
        <begin position="73"/>
        <end position="94"/>
    </location>
</feature>
<evidence type="ECO:0000313" key="10">
    <source>
        <dbReference type="EMBL" id="KAH0571170.1"/>
    </source>
</evidence>
<feature type="transmembrane region" description="Helical" evidence="8">
    <location>
        <begin position="216"/>
        <end position="238"/>
    </location>
</feature>
<keyword evidence="7 8" id="KW-0472">Membrane</keyword>
<feature type="transmembrane region" description="Helical" evidence="8">
    <location>
        <begin position="348"/>
        <end position="371"/>
    </location>
</feature>
<dbReference type="GO" id="GO:0015297">
    <property type="term" value="F:antiporter activity"/>
    <property type="evidence" value="ECO:0007669"/>
    <property type="project" value="InterPro"/>
</dbReference>
<reference evidence="10" key="2">
    <citation type="submission" date="2020-12" db="EMBL/GenBank/DDBJ databases">
        <title>New Spironucleus salmonicida genome in near-complete chromosomes.</title>
        <authorList>
            <person name="Xu F."/>
            <person name="Kurt Z."/>
            <person name="Jimenez-Gonzalez A."/>
            <person name="Astvaldsson A."/>
            <person name="Andersson J.O."/>
            <person name="Svard S.G."/>
        </authorList>
    </citation>
    <scope>NUCLEOTIDE SEQUENCE</scope>
    <source>
        <strain evidence="10">ATCC 50377</strain>
    </source>
</reference>
<evidence type="ECO:0000256" key="4">
    <source>
        <dbReference type="ARBA" id="ARBA00022475"/>
    </source>
</evidence>
<feature type="transmembrane region" description="Helical" evidence="8">
    <location>
        <begin position="156"/>
        <end position="183"/>
    </location>
</feature>
<dbReference type="VEuPathDB" id="GiardiaDB:SS50377_27470"/>
<name>V6LTB5_9EUKA</name>
<dbReference type="InterPro" id="IPR002528">
    <property type="entry name" value="MATE_fam"/>
</dbReference>
<dbReference type="Proteomes" id="UP000018208">
    <property type="component" value="Unassembled WGS sequence"/>
</dbReference>
<protein>
    <submittedName>
        <fullName evidence="9">Na+ driven multidrug efflux pump</fullName>
    </submittedName>
</protein>
<keyword evidence="4" id="KW-1003">Cell membrane</keyword>
<feature type="transmembrane region" description="Helical" evidence="8">
    <location>
        <begin position="460"/>
        <end position="479"/>
    </location>
</feature>
<dbReference type="OrthoDB" id="2126698at2759"/>
<dbReference type="EMBL" id="AUWU02000007">
    <property type="protein sequence ID" value="KAH0571170.1"/>
    <property type="molecule type" value="Genomic_DNA"/>
</dbReference>
<gene>
    <name evidence="9" type="ORF">SS50377_13093</name>
    <name evidence="10" type="ORF">SS50377_27470</name>
</gene>
<evidence type="ECO:0000256" key="2">
    <source>
        <dbReference type="ARBA" id="ARBA00010199"/>
    </source>
</evidence>
<evidence type="ECO:0000313" key="9">
    <source>
        <dbReference type="EMBL" id="EST46936.1"/>
    </source>
</evidence>
<proteinExistence type="inferred from homology"/>
<sequence>MSSTYPTNELTAEDITLGSKSPLRTIASLASRQLISYLISALYLFVIPILVTRTQPNAEAQLAAVAIAGPFEYLAFMFGWFFAVGGSACIGNCIGKGEIEHAEALVMQMLLLGTICGVLIAVCLVPCLRQILGILVDEHNGVEVIGLAYDFILPQLAGSILIIWYNVLLAIFMGTGQMSFYLYMQIGQQVLNLAIMCPCFLFLTDMGIFGPGLANIISYVPSLLISLILIQKTCVVKIRPRLILKKWKIELLKNCCKIGIIDLISSASGMIVLGTVQVLITKIANRYADETPDIDQKKAVYEQVLAAWGTLSTVYNVTAGVCYNSTGSYLTAAAYARGAGRKTRFVQLSIVIVFYVCLLNFTFLCAVAAFANYLALVFSSNELYVKTASDIIRIFCASGIILPLQYLSTTYCQAADLFWQGFVVAIVTQILLIPVLFVILCYSSDGLSPKANFYVSMSSFNINDVISGIISVGIIYYYLKKYCRQNSIKLTWKIAFGKTDTVDDQPLENTESEYNLSEIQLVM</sequence>
<evidence type="ECO:0000256" key="5">
    <source>
        <dbReference type="ARBA" id="ARBA00022692"/>
    </source>
</evidence>
<feature type="transmembrane region" description="Helical" evidence="8">
    <location>
        <begin position="190"/>
        <end position="210"/>
    </location>
</feature>
<dbReference type="EMBL" id="KI546057">
    <property type="protein sequence ID" value="EST46936.1"/>
    <property type="molecule type" value="Genomic_DNA"/>
</dbReference>
<feature type="transmembrane region" description="Helical" evidence="8">
    <location>
        <begin position="106"/>
        <end position="136"/>
    </location>
</feature>
<evidence type="ECO:0000256" key="7">
    <source>
        <dbReference type="ARBA" id="ARBA00023136"/>
    </source>
</evidence>
<evidence type="ECO:0000256" key="1">
    <source>
        <dbReference type="ARBA" id="ARBA00004651"/>
    </source>
</evidence>
<comment type="subcellular location">
    <subcellularLocation>
        <location evidence="1">Cell membrane</location>
        <topology evidence="1">Multi-pass membrane protein</topology>
    </subcellularLocation>
</comment>
<feature type="transmembrane region" description="Helical" evidence="8">
    <location>
        <begin position="391"/>
        <end position="408"/>
    </location>
</feature>
<evidence type="ECO:0000313" key="11">
    <source>
        <dbReference type="Proteomes" id="UP000018208"/>
    </source>
</evidence>
<comment type="similarity">
    <text evidence="2">Belongs to the multi antimicrobial extrusion (MATE) (TC 2.A.66.1) family.</text>
</comment>
<feature type="transmembrane region" description="Helical" evidence="8">
    <location>
        <begin position="259"/>
        <end position="280"/>
    </location>
</feature>
<evidence type="ECO:0000256" key="3">
    <source>
        <dbReference type="ARBA" id="ARBA00022448"/>
    </source>
</evidence>
<dbReference type="PANTHER" id="PTHR43549">
    <property type="entry name" value="MULTIDRUG RESISTANCE PROTEIN YPNP-RELATED"/>
    <property type="match status" value="1"/>
</dbReference>
<reference evidence="9 10" key="1">
    <citation type="journal article" date="2014" name="PLoS Genet.">
        <title>The Genome of Spironucleus salmonicida Highlights a Fish Pathogen Adapted to Fluctuating Environments.</title>
        <authorList>
            <person name="Xu F."/>
            <person name="Jerlstrom-Hultqvist J."/>
            <person name="Einarsson E."/>
            <person name="Astvaldsson A."/>
            <person name="Svard S.G."/>
            <person name="Andersson J.O."/>
        </authorList>
    </citation>
    <scope>NUCLEOTIDE SEQUENCE</scope>
    <source>
        <strain evidence="10">ATCC 50377</strain>
    </source>
</reference>
<dbReference type="GO" id="GO:0005886">
    <property type="term" value="C:plasma membrane"/>
    <property type="evidence" value="ECO:0007669"/>
    <property type="project" value="UniProtKB-SubCell"/>
</dbReference>